<feature type="transmembrane region" description="Helical" evidence="6">
    <location>
        <begin position="393"/>
        <end position="415"/>
    </location>
</feature>
<comment type="subcellular location">
    <subcellularLocation>
        <location evidence="1">Cell membrane</location>
        <topology evidence="1">Multi-pass membrane protein</topology>
    </subcellularLocation>
</comment>
<dbReference type="PANTHER" id="PTHR30619:SF1">
    <property type="entry name" value="RECOMBINATION PROTEIN 2"/>
    <property type="match status" value="1"/>
</dbReference>
<feature type="transmembrane region" description="Helical" evidence="6">
    <location>
        <begin position="364"/>
        <end position="381"/>
    </location>
</feature>
<dbReference type="InterPro" id="IPR052159">
    <property type="entry name" value="Competence_DNA_uptake"/>
</dbReference>
<feature type="transmembrane region" description="Helical" evidence="6">
    <location>
        <begin position="255"/>
        <end position="281"/>
    </location>
</feature>
<evidence type="ECO:0000256" key="2">
    <source>
        <dbReference type="ARBA" id="ARBA00022475"/>
    </source>
</evidence>
<feature type="domain" description="DUF4131" evidence="8">
    <location>
        <begin position="38"/>
        <end position="195"/>
    </location>
</feature>
<feature type="transmembrane region" description="Helical" evidence="6">
    <location>
        <begin position="483"/>
        <end position="505"/>
    </location>
</feature>
<dbReference type="Pfam" id="PF03772">
    <property type="entry name" value="Competence"/>
    <property type="match status" value="1"/>
</dbReference>
<evidence type="ECO:0000259" key="7">
    <source>
        <dbReference type="Pfam" id="PF03772"/>
    </source>
</evidence>
<gene>
    <name evidence="9" type="ORF">N6H18_10245</name>
</gene>
<dbReference type="NCBIfam" id="TIGR00360">
    <property type="entry name" value="ComEC_N-term"/>
    <property type="match status" value="1"/>
</dbReference>
<feature type="transmembrane region" description="Helical" evidence="6">
    <location>
        <begin position="35"/>
        <end position="55"/>
    </location>
</feature>
<feature type="domain" description="ComEC/Rec2-related protein" evidence="7">
    <location>
        <begin position="239"/>
        <end position="506"/>
    </location>
</feature>
<feature type="transmembrane region" description="Helical" evidence="6">
    <location>
        <begin position="61"/>
        <end position="80"/>
    </location>
</feature>
<proteinExistence type="predicted"/>
<evidence type="ECO:0000259" key="8">
    <source>
        <dbReference type="Pfam" id="PF13567"/>
    </source>
</evidence>
<evidence type="ECO:0000256" key="4">
    <source>
        <dbReference type="ARBA" id="ARBA00022989"/>
    </source>
</evidence>
<protein>
    <submittedName>
        <fullName evidence="9">ComEC family competence protein</fullName>
    </submittedName>
</protein>
<dbReference type="InterPro" id="IPR025405">
    <property type="entry name" value="DUF4131"/>
</dbReference>
<feature type="transmembrane region" description="Helical" evidence="6">
    <location>
        <begin position="427"/>
        <end position="450"/>
    </location>
</feature>
<evidence type="ECO:0000256" key="5">
    <source>
        <dbReference type="ARBA" id="ARBA00023136"/>
    </source>
</evidence>
<keyword evidence="5 6" id="KW-0472">Membrane</keyword>
<feature type="transmembrane region" description="Helical" evidence="6">
    <location>
        <begin position="337"/>
        <end position="352"/>
    </location>
</feature>
<keyword evidence="2" id="KW-1003">Cell membrane</keyword>
<sequence length="696" mass="79073">MFAWSPIPFVRICAVFIIGILAAHQLPDNLVSQLGYLPVCIGLIFLLVILYSIGIKGKSKTGMGITLLILIGLAGTYRYIGHNADDPKARFNAFSKGSYYTAIIQSYPVTKGHYKIYQVESLHIKSDTTVIAHTELVQLYIKTDSTQTIELQYGDLIQIQGLPFEISAPSNPHEFDYANYMALQKIHLQQFISPDQIQVVKHNLGNPVLASIYRLRQHFENQIISSITSPQEQGIALALLLGIKDRLDGEIKSAYAAVGAMHVLAVSGLHVGVIHYLLLLLFRPFKLAFFKQYLLPILSILMLWTYAMLTGFSPSILRAVTMFSLLIYGQSLDRAPNIYNSISVSAFILLLFNPNQIFSVGFQLSYLAVIGIVYLFDKIYSWWSPSTWLWDKIWTITAVSLAAQIATAPISIYYFHQFPNYFLGSNLFVIPAAFIVMSEGIFLFIANSIFPSIWPGLLMEYSIKSLNWVVNQIYQLPGSLKEWLYLSGGQTILVYLAIIFLLVMIANRKFRYLWPFTICIALITTLGCWSIYQQSTKTEVILYHTRENQFIDRVDGLKVNLYAQNSIQNQELLAYQINPNRLQSHLAPVDQAVLINQKTYQIDTGMHALVMHSTRFIFLSKGFDPNSIKLKLRTDYLVVGYDAVHSLETINDYFSYKRIILTHTNKKRNIRDMSKDAIAQDIPLISMEDTYCLIKI</sequence>
<evidence type="ECO:0000313" key="10">
    <source>
        <dbReference type="Proteomes" id="UP001065174"/>
    </source>
</evidence>
<feature type="transmembrane region" description="Helical" evidence="6">
    <location>
        <begin position="6"/>
        <end position="23"/>
    </location>
</feature>
<organism evidence="9 10">
    <name type="scientific">Reichenbachiella agarivorans</name>
    <dbReference type="NCBI Taxonomy" id="2979464"/>
    <lineage>
        <taxon>Bacteria</taxon>
        <taxon>Pseudomonadati</taxon>
        <taxon>Bacteroidota</taxon>
        <taxon>Cytophagia</taxon>
        <taxon>Cytophagales</taxon>
        <taxon>Reichenbachiellaceae</taxon>
        <taxon>Reichenbachiella</taxon>
    </lineage>
</organism>
<evidence type="ECO:0000256" key="3">
    <source>
        <dbReference type="ARBA" id="ARBA00022692"/>
    </source>
</evidence>
<reference evidence="9" key="1">
    <citation type="submission" date="2022-09" db="EMBL/GenBank/DDBJ databases">
        <title>Comparative genomics and taxonomic characterization of three novel marine species of genus Reichenbachiella exhibiting antioxidant and polysaccharide degradation activities.</title>
        <authorList>
            <person name="Muhammad N."/>
            <person name="Lee Y.-J."/>
            <person name="Ko J."/>
            <person name="Kim S.-G."/>
        </authorList>
    </citation>
    <scope>NUCLEOTIDE SEQUENCE</scope>
    <source>
        <strain evidence="9">BKB1-1</strain>
    </source>
</reference>
<dbReference type="RefSeq" id="WP_262308178.1">
    <property type="nucleotide sequence ID" value="NZ_CP106679.1"/>
</dbReference>
<keyword evidence="3 6" id="KW-0812">Transmembrane</keyword>
<name>A0ABY6CJR9_9BACT</name>
<dbReference type="PANTHER" id="PTHR30619">
    <property type="entry name" value="DNA INTERNALIZATION/COMPETENCE PROTEIN COMEC/REC2"/>
    <property type="match status" value="1"/>
</dbReference>
<dbReference type="EMBL" id="CP106679">
    <property type="protein sequence ID" value="UXP30732.1"/>
    <property type="molecule type" value="Genomic_DNA"/>
</dbReference>
<evidence type="ECO:0000256" key="1">
    <source>
        <dbReference type="ARBA" id="ARBA00004651"/>
    </source>
</evidence>
<feature type="transmembrane region" description="Helical" evidence="6">
    <location>
        <begin position="293"/>
        <end position="317"/>
    </location>
</feature>
<keyword evidence="10" id="KW-1185">Reference proteome</keyword>
<dbReference type="Pfam" id="PF13567">
    <property type="entry name" value="DUF4131"/>
    <property type="match status" value="1"/>
</dbReference>
<keyword evidence="4 6" id="KW-1133">Transmembrane helix</keyword>
<dbReference type="Proteomes" id="UP001065174">
    <property type="component" value="Chromosome"/>
</dbReference>
<evidence type="ECO:0000256" key="6">
    <source>
        <dbReference type="SAM" id="Phobius"/>
    </source>
</evidence>
<feature type="transmembrane region" description="Helical" evidence="6">
    <location>
        <begin position="512"/>
        <end position="532"/>
    </location>
</feature>
<dbReference type="InterPro" id="IPR004477">
    <property type="entry name" value="ComEC_N"/>
</dbReference>
<accession>A0ABY6CJR9</accession>
<evidence type="ECO:0000313" key="9">
    <source>
        <dbReference type="EMBL" id="UXP30732.1"/>
    </source>
</evidence>